<sequence length="328" mass="36145">MVTDLSLPQIERIVTRILPGTRVRDAAPLGARSLLITATDRQFVLRLPVGVDQWAGEALQTEALALRSLQAEIDLPLPSVLGMTPAVADDPPALALSYLAGTPLSEIITAVEEDARFAIGEALATVMTRIHSYQAPQYGQIHPDNLPTLTPQSPAPGADVAYLRQRAATAIDAAVAQGRMTPDQSDWLQRRLGEWLTTTARPACLVHGDLHPRRLIVRRRERDWRLVGVVGWGFAQTWRPAWDHATLHLNFADPEYFGLRVGYGAAYNETTDRRYDQVREFALLPYRLTLLIERECVDLALNIATGLDTVQAPPIVATPDTPGENSDE</sequence>
<dbReference type="RefSeq" id="WP_012259337.1">
    <property type="nucleotide sequence ID" value="NC_010175.1"/>
</dbReference>
<dbReference type="KEGG" id="cau:Caur_3500"/>
<protein>
    <submittedName>
        <fullName evidence="2">Aminoglycoside phosphotransferase</fullName>
    </submittedName>
</protein>
<dbReference type="InterPro" id="IPR011009">
    <property type="entry name" value="Kinase-like_dom_sf"/>
</dbReference>
<dbReference type="InterPro" id="IPR051678">
    <property type="entry name" value="AGP_Transferase"/>
</dbReference>
<dbReference type="EMBL" id="CP000909">
    <property type="protein sequence ID" value="ABY36684.1"/>
    <property type="molecule type" value="Genomic_DNA"/>
</dbReference>
<organism evidence="2 3">
    <name type="scientific">Chloroflexus aurantiacus (strain ATCC 29366 / DSM 635 / J-10-fl)</name>
    <dbReference type="NCBI Taxonomy" id="324602"/>
    <lineage>
        <taxon>Bacteria</taxon>
        <taxon>Bacillati</taxon>
        <taxon>Chloroflexota</taxon>
        <taxon>Chloroflexia</taxon>
        <taxon>Chloroflexales</taxon>
        <taxon>Chloroflexineae</taxon>
        <taxon>Chloroflexaceae</taxon>
        <taxon>Chloroflexus</taxon>
    </lineage>
</organism>
<dbReference type="Proteomes" id="UP000002008">
    <property type="component" value="Chromosome"/>
</dbReference>
<reference evidence="3" key="1">
    <citation type="journal article" date="2011" name="BMC Genomics">
        <title>Complete genome sequence of the filamentous anoxygenic phototrophic bacterium Chloroflexus aurantiacus.</title>
        <authorList>
            <person name="Tang K.H."/>
            <person name="Barry K."/>
            <person name="Chertkov O."/>
            <person name="Dalin E."/>
            <person name="Han C.S."/>
            <person name="Hauser L.J."/>
            <person name="Honchak B.M."/>
            <person name="Karbach L.E."/>
            <person name="Land M.L."/>
            <person name="Lapidus A."/>
            <person name="Larimer F.W."/>
            <person name="Mikhailova N."/>
            <person name="Pitluck S."/>
            <person name="Pierson B.K."/>
            <person name="Blankenship R.E."/>
        </authorList>
    </citation>
    <scope>NUCLEOTIDE SEQUENCE [LARGE SCALE GENOMIC DNA]</scope>
    <source>
        <strain evidence="3">ATCC 29366 / DSM 635 / J-10-fl</strain>
    </source>
</reference>
<dbReference type="PATRIC" id="fig|324602.8.peg.3944"/>
<name>A9WA02_CHLAA</name>
<dbReference type="EnsemblBacteria" id="ABY36684">
    <property type="protein sequence ID" value="ABY36684"/>
    <property type="gene ID" value="Caur_3500"/>
</dbReference>
<dbReference type="SUPFAM" id="SSF56112">
    <property type="entry name" value="Protein kinase-like (PK-like)"/>
    <property type="match status" value="1"/>
</dbReference>
<gene>
    <name evidence="2" type="ordered locus">Caur_3500</name>
</gene>
<dbReference type="Gene3D" id="3.90.1200.10">
    <property type="match status" value="1"/>
</dbReference>
<dbReference type="AlphaFoldDB" id="A9WA02"/>
<evidence type="ECO:0000313" key="3">
    <source>
        <dbReference type="Proteomes" id="UP000002008"/>
    </source>
</evidence>
<dbReference type="PANTHER" id="PTHR21310">
    <property type="entry name" value="AMINOGLYCOSIDE PHOSPHOTRANSFERASE-RELATED-RELATED"/>
    <property type="match status" value="1"/>
</dbReference>
<dbReference type="InterPro" id="IPR002575">
    <property type="entry name" value="Aminoglycoside_PTrfase"/>
</dbReference>
<evidence type="ECO:0000313" key="2">
    <source>
        <dbReference type="EMBL" id="ABY36684.1"/>
    </source>
</evidence>
<dbReference type="eggNOG" id="COG3173">
    <property type="taxonomic scope" value="Bacteria"/>
</dbReference>
<keyword evidence="3" id="KW-1185">Reference proteome</keyword>
<dbReference type="Pfam" id="PF01636">
    <property type="entry name" value="APH"/>
    <property type="match status" value="1"/>
</dbReference>
<feature type="domain" description="Aminoglycoside phosphotransferase" evidence="1">
    <location>
        <begin position="34"/>
        <end position="277"/>
    </location>
</feature>
<evidence type="ECO:0000259" key="1">
    <source>
        <dbReference type="Pfam" id="PF01636"/>
    </source>
</evidence>
<proteinExistence type="predicted"/>
<accession>A9WA02</accession>
<dbReference type="HOGENOM" id="CLU_920953_0_0_0"/>
<dbReference type="PANTHER" id="PTHR21310:SF41">
    <property type="entry name" value="3'-PHOSPHOTRANSFERASE, PUTATIVE-RELATED"/>
    <property type="match status" value="1"/>
</dbReference>
<dbReference type="STRING" id="324602.Caur_3500"/>
<dbReference type="InParanoid" id="A9WA02"/>